<keyword evidence="5 9" id="KW-0812">Transmembrane</keyword>
<dbReference type="PANTHER" id="PTHR21716:SF53">
    <property type="entry name" value="PERMEASE PERM-RELATED"/>
    <property type="match status" value="1"/>
</dbReference>
<evidence type="ECO:0000256" key="6">
    <source>
        <dbReference type="ARBA" id="ARBA00022989"/>
    </source>
</evidence>
<evidence type="ECO:0000256" key="2">
    <source>
        <dbReference type="ARBA" id="ARBA00009773"/>
    </source>
</evidence>
<feature type="region of interest" description="Disordered" evidence="8">
    <location>
        <begin position="381"/>
        <end position="404"/>
    </location>
</feature>
<evidence type="ECO:0000256" key="5">
    <source>
        <dbReference type="ARBA" id="ARBA00022692"/>
    </source>
</evidence>
<evidence type="ECO:0000313" key="10">
    <source>
        <dbReference type="EMBL" id="MDM7856398.1"/>
    </source>
</evidence>
<evidence type="ECO:0000256" key="9">
    <source>
        <dbReference type="SAM" id="Phobius"/>
    </source>
</evidence>
<feature type="transmembrane region" description="Helical" evidence="9">
    <location>
        <begin position="293"/>
        <end position="319"/>
    </location>
</feature>
<feature type="transmembrane region" description="Helical" evidence="9">
    <location>
        <begin position="51"/>
        <end position="79"/>
    </location>
</feature>
<proteinExistence type="inferred from homology"/>
<evidence type="ECO:0000256" key="4">
    <source>
        <dbReference type="ARBA" id="ARBA00022475"/>
    </source>
</evidence>
<feature type="transmembrane region" description="Helical" evidence="9">
    <location>
        <begin position="243"/>
        <end position="262"/>
    </location>
</feature>
<sequence length="404" mass="43250">MSEVPGGPTRHTTTAPSVRTVAGARRNPNVYGNDYDAPRWLRATAGVSWRLLVVALAVVVIFTAVWHVQLLLIAVFIALVVSAVLRPAVDWLAKGMPRFAATAVALIGGILFFLGLLTWVGYSVASQWDKLSAQFSDGIGQITDFLESGNLPFKVTSDQVAQWIDTGRDWVQTHSGEIASAAASRTGSVVEVFTTLALALFCAVFFLARGTDMWTWFLNQLPARHRETWKTAGGAGWYTFSGYARGTVIIAVTEGGLAFIILTILRVPLSAPLSVLVFIGAFIPLIGGPAAMVVAMLVALAANGVWSAIFVGVGIALIGQFEGHFLQPLIMGRQVKIHPVVIALAVTGGTLLGGLLGAVIAVPLISVCWSIFSRLRTLDPPMDEEEEDEVEEDVEPVDEAVSER</sequence>
<evidence type="ECO:0000256" key="7">
    <source>
        <dbReference type="ARBA" id="ARBA00023136"/>
    </source>
</evidence>
<dbReference type="EMBL" id="JAUCGQ010000003">
    <property type="protein sequence ID" value="MDM7856398.1"/>
    <property type="molecule type" value="Genomic_DNA"/>
</dbReference>
<gene>
    <name evidence="10" type="ORF">QRT04_15780</name>
</gene>
<feature type="transmembrane region" description="Helical" evidence="9">
    <location>
        <begin position="340"/>
        <end position="372"/>
    </location>
</feature>
<evidence type="ECO:0000256" key="3">
    <source>
        <dbReference type="ARBA" id="ARBA00022448"/>
    </source>
</evidence>
<evidence type="ECO:0000313" key="11">
    <source>
        <dbReference type="Proteomes" id="UP001529338"/>
    </source>
</evidence>
<comment type="caution">
    <text evidence="10">The sequence shown here is derived from an EMBL/GenBank/DDBJ whole genome shotgun (WGS) entry which is preliminary data.</text>
</comment>
<evidence type="ECO:0000256" key="1">
    <source>
        <dbReference type="ARBA" id="ARBA00004651"/>
    </source>
</evidence>
<dbReference type="InterPro" id="IPR002549">
    <property type="entry name" value="AI-2E-like"/>
</dbReference>
<protein>
    <submittedName>
        <fullName evidence="10">AI-2E family transporter</fullName>
    </submittedName>
</protein>
<name>A0ABT7SJP0_9CELL</name>
<feature type="transmembrane region" description="Helical" evidence="9">
    <location>
        <begin position="269"/>
        <end position="287"/>
    </location>
</feature>
<keyword evidence="4" id="KW-1003">Cell membrane</keyword>
<keyword evidence="3" id="KW-0813">Transport</keyword>
<dbReference type="Proteomes" id="UP001529338">
    <property type="component" value="Unassembled WGS sequence"/>
</dbReference>
<evidence type="ECO:0000256" key="8">
    <source>
        <dbReference type="SAM" id="MobiDB-lite"/>
    </source>
</evidence>
<feature type="transmembrane region" description="Helical" evidence="9">
    <location>
        <begin position="189"/>
        <end position="208"/>
    </location>
</feature>
<keyword evidence="7 9" id="KW-0472">Membrane</keyword>
<comment type="similarity">
    <text evidence="2">Belongs to the autoinducer-2 exporter (AI-2E) (TC 2.A.86) family.</text>
</comment>
<keyword evidence="11" id="KW-1185">Reference proteome</keyword>
<dbReference type="PANTHER" id="PTHR21716">
    <property type="entry name" value="TRANSMEMBRANE PROTEIN"/>
    <property type="match status" value="1"/>
</dbReference>
<feature type="transmembrane region" description="Helical" evidence="9">
    <location>
        <begin position="99"/>
        <end position="122"/>
    </location>
</feature>
<reference evidence="10 11" key="1">
    <citation type="submission" date="2023-06" db="EMBL/GenBank/DDBJ databases">
        <title>Cellulomonas sp. MW4 Whole genome sequence.</title>
        <authorList>
            <person name="Park S."/>
        </authorList>
    </citation>
    <scope>NUCLEOTIDE SEQUENCE [LARGE SCALE GENOMIC DNA]</scope>
    <source>
        <strain evidence="10 11">MW4</strain>
    </source>
</reference>
<organism evidence="10 11">
    <name type="scientific">Cellulomonas alba</name>
    <dbReference type="NCBI Taxonomy" id="3053467"/>
    <lineage>
        <taxon>Bacteria</taxon>
        <taxon>Bacillati</taxon>
        <taxon>Actinomycetota</taxon>
        <taxon>Actinomycetes</taxon>
        <taxon>Micrococcales</taxon>
        <taxon>Cellulomonadaceae</taxon>
        <taxon>Cellulomonas</taxon>
    </lineage>
</organism>
<dbReference type="Pfam" id="PF01594">
    <property type="entry name" value="AI-2E_transport"/>
    <property type="match status" value="1"/>
</dbReference>
<keyword evidence="6 9" id="KW-1133">Transmembrane helix</keyword>
<dbReference type="RefSeq" id="WP_289456562.1">
    <property type="nucleotide sequence ID" value="NZ_JAUCGQ010000003.1"/>
</dbReference>
<comment type="subcellular location">
    <subcellularLocation>
        <location evidence="1">Cell membrane</location>
        <topology evidence="1">Multi-pass membrane protein</topology>
    </subcellularLocation>
</comment>
<accession>A0ABT7SJP0</accession>